<dbReference type="EMBL" id="JRHX01000030">
    <property type="protein sequence ID" value="KXZ72164.1"/>
    <property type="molecule type" value="Genomic_DNA"/>
</dbReference>
<accession>A0A150HZ78</accession>
<evidence type="ECO:0000256" key="1">
    <source>
        <dbReference type="SAM" id="Phobius"/>
    </source>
</evidence>
<sequence length="57" mass="6653">MGEFLKTGFAWIGMFHVFFTVFGMLDLCHYRLYIGTEDKVIVSKAEYEELKALRGDK</sequence>
<evidence type="ECO:0000313" key="3">
    <source>
        <dbReference type="Proteomes" id="UP000075544"/>
    </source>
</evidence>
<protein>
    <submittedName>
        <fullName evidence="2">Uncharacterized protein</fullName>
    </submittedName>
</protein>
<keyword evidence="1" id="KW-0812">Transmembrane</keyword>
<keyword evidence="1" id="KW-0472">Membrane</keyword>
<reference evidence="2 3" key="1">
    <citation type="journal article" date="2016" name="Sci. Rep.">
        <title>Genomic and phenotypic characterization of the species Acinetobacter venetianus.</title>
        <authorList>
            <person name="Fondi M."/>
            <person name="Maida I."/>
            <person name="Perrin E."/>
            <person name="Orlandini V."/>
            <person name="La Torre L."/>
            <person name="Bosi E."/>
            <person name="Negroni A."/>
            <person name="Zanaroli G."/>
            <person name="Fava F."/>
            <person name="Decorosi F."/>
            <person name="Giovannetti L."/>
            <person name="Viti C."/>
            <person name="Vaneechoutte M."/>
            <person name="Dijkshoorn L."/>
            <person name="Fani R."/>
        </authorList>
    </citation>
    <scope>NUCLEOTIDE SEQUENCE [LARGE SCALE GENOMIC DNA]</scope>
    <source>
        <strain evidence="2 3">LUH13518</strain>
    </source>
</reference>
<gene>
    <name evidence="2" type="ORF">AVENLUH13518_00775</name>
</gene>
<dbReference type="AlphaFoldDB" id="A0A150HZ78"/>
<name>A0A150HZ78_9GAMM</name>
<organism evidence="2 3">
    <name type="scientific">Acinetobacter venetianus</name>
    <dbReference type="NCBI Taxonomy" id="52133"/>
    <lineage>
        <taxon>Bacteria</taxon>
        <taxon>Pseudomonadati</taxon>
        <taxon>Pseudomonadota</taxon>
        <taxon>Gammaproteobacteria</taxon>
        <taxon>Moraxellales</taxon>
        <taxon>Moraxellaceae</taxon>
        <taxon>Acinetobacter</taxon>
    </lineage>
</organism>
<proteinExistence type="predicted"/>
<dbReference type="PATRIC" id="fig|52133.19.peg.795"/>
<feature type="transmembrane region" description="Helical" evidence="1">
    <location>
        <begin position="12"/>
        <end position="34"/>
    </location>
</feature>
<comment type="caution">
    <text evidence="2">The sequence shown here is derived from an EMBL/GenBank/DDBJ whole genome shotgun (WGS) entry which is preliminary data.</text>
</comment>
<dbReference type="Proteomes" id="UP000075544">
    <property type="component" value="Unassembled WGS sequence"/>
</dbReference>
<evidence type="ECO:0000313" key="2">
    <source>
        <dbReference type="EMBL" id="KXZ72164.1"/>
    </source>
</evidence>
<keyword evidence="1" id="KW-1133">Transmembrane helix</keyword>